<accession>A0A499V9Z7</accession>
<dbReference type="EMBL" id="AP019621">
    <property type="protein sequence ID" value="BBJ51124.1"/>
    <property type="molecule type" value="Genomic_DNA"/>
</dbReference>
<evidence type="ECO:0000256" key="1">
    <source>
        <dbReference type="SAM" id="MobiDB-lite"/>
    </source>
</evidence>
<proteinExistence type="predicted"/>
<feature type="region of interest" description="Disordered" evidence="1">
    <location>
        <begin position="14"/>
        <end position="33"/>
    </location>
</feature>
<gene>
    <name evidence="2" type="ORF">SAVMC3_37530</name>
</gene>
<protein>
    <submittedName>
        <fullName evidence="2">Uncharacterized protein</fullName>
    </submittedName>
</protein>
<reference evidence="2" key="1">
    <citation type="submission" date="2019-04" db="EMBL/GenBank/DDBJ databases">
        <title>Draft genome sequences of Streptomyces avermitilis MC3.</title>
        <authorList>
            <person name="Komaki H."/>
            <person name="Tamura T."/>
            <person name="Hosoyama A."/>
        </authorList>
    </citation>
    <scope>NUCLEOTIDE SEQUENCE</scope>
    <source>
        <strain evidence="2">MC3</strain>
    </source>
</reference>
<name>A0A499V9Z7_STRAX</name>
<feature type="region of interest" description="Disordered" evidence="1">
    <location>
        <begin position="79"/>
        <end position="102"/>
    </location>
</feature>
<dbReference type="AlphaFoldDB" id="A0A499V9Z7"/>
<evidence type="ECO:0000313" key="2">
    <source>
        <dbReference type="EMBL" id="BBJ51124.1"/>
    </source>
</evidence>
<organism evidence="2">
    <name type="scientific">Streptomyces avermitilis</name>
    <dbReference type="NCBI Taxonomy" id="33903"/>
    <lineage>
        <taxon>Bacteria</taxon>
        <taxon>Bacillati</taxon>
        <taxon>Actinomycetota</taxon>
        <taxon>Actinomycetes</taxon>
        <taxon>Kitasatosporales</taxon>
        <taxon>Streptomycetaceae</taxon>
        <taxon>Streptomyces</taxon>
    </lineage>
</organism>
<sequence>MLLDERVHPVQGLLEGVEGLDGGGRGPPVERGSTRSALVTAIAVGTLHTTPFTAAGWSTTASDRPCDVLLHPLAQHHIHGMPRSTPNQRDHLTEGVTLIHTE</sequence>